<keyword evidence="3" id="KW-1185">Reference proteome</keyword>
<evidence type="ECO:0000313" key="2">
    <source>
        <dbReference type="EMBL" id="TDQ38591.1"/>
    </source>
</evidence>
<evidence type="ECO:0000313" key="3">
    <source>
        <dbReference type="Proteomes" id="UP000294575"/>
    </source>
</evidence>
<dbReference type="Proteomes" id="UP000294575">
    <property type="component" value="Unassembled WGS sequence"/>
</dbReference>
<comment type="caution">
    <text evidence="2">The sequence shown here is derived from an EMBL/GenBank/DDBJ whole genome shotgun (WGS) entry which is preliminary data.</text>
</comment>
<sequence>MSLSSRRLATTAMAVMAALVAGALRAEIPQPPVCERLQLLIAPQQARLAGTAGPQWVEGLARHSGLQLHVRQPDDDAVVSFASGVQDLWLGSSLEMLQQTGGHPLQPPLWQEQYWLWFRAGELTDVQQLPVLSGMRGGYWPEQLEQGQLATLAVHVGLDNLRVQAGPAAALQAVLDGDIDFFMSDSETLAVIDAVNDTEALEALAQPLLVRPYYLALSNNSACKDKAVIGLLEAAIIKVQEQE</sequence>
<keyword evidence="1" id="KW-0732">Signal</keyword>
<feature type="chain" id="PRO_5020899564" description="Extracellular solute-binding protein (Family 3)" evidence="1">
    <location>
        <begin position="27"/>
        <end position="243"/>
    </location>
</feature>
<gene>
    <name evidence="2" type="ORF">DFQ45_104169</name>
</gene>
<organism evidence="2 3">
    <name type="scientific">Thiopseudomonas denitrificans</name>
    <dbReference type="NCBI Taxonomy" id="1501432"/>
    <lineage>
        <taxon>Bacteria</taxon>
        <taxon>Pseudomonadati</taxon>
        <taxon>Pseudomonadota</taxon>
        <taxon>Gammaproteobacteria</taxon>
        <taxon>Pseudomonadales</taxon>
        <taxon>Pseudomonadaceae</taxon>
        <taxon>Thiopseudomonas</taxon>
    </lineage>
</organism>
<reference evidence="2 3" key="1">
    <citation type="submission" date="2019-03" db="EMBL/GenBank/DDBJ databases">
        <title>Genomic Encyclopedia of Type Strains, Phase IV (KMG-IV): sequencing the most valuable type-strain genomes for metagenomic binning, comparative biology and taxonomic classification.</title>
        <authorList>
            <person name="Goeker M."/>
        </authorList>
    </citation>
    <scope>NUCLEOTIDE SEQUENCE [LARGE SCALE GENOMIC DNA]</scope>
    <source>
        <strain evidence="2 3">DSM 28679</strain>
    </source>
</reference>
<evidence type="ECO:0008006" key="4">
    <source>
        <dbReference type="Google" id="ProtNLM"/>
    </source>
</evidence>
<protein>
    <recommendedName>
        <fullName evidence="4">Extracellular solute-binding protein (Family 3)</fullName>
    </recommendedName>
</protein>
<accession>A0A4R6TYD8</accession>
<feature type="signal peptide" evidence="1">
    <location>
        <begin position="1"/>
        <end position="26"/>
    </location>
</feature>
<dbReference type="AlphaFoldDB" id="A0A4R6TYD8"/>
<proteinExistence type="predicted"/>
<name>A0A4R6TYD8_9GAMM</name>
<dbReference type="SUPFAM" id="SSF53850">
    <property type="entry name" value="Periplasmic binding protein-like II"/>
    <property type="match status" value="1"/>
</dbReference>
<dbReference type="EMBL" id="SNYK01000004">
    <property type="protein sequence ID" value="TDQ38591.1"/>
    <property type="molecule type" value="Genomic_DNA"/>
</dbReference>
<evidence type="ECO:0000256" key="1">
    <source>
        <dbReference type="SAM" id="SignalP"/>
    </source>
</evidence>